<protein>
    <submittedName>
        <fullName evidence="2">YlmC/YmxH family sporulation protein</fullName>
    </submittedName>
</protein>
<dbReference type="NCBIfam" id="TIGR02888">
    <property type="entry name" value="spore_YlmC_YmxH"/>
    <property type="match status" value="1"/>
</dbReference>
<feature type="domain" description="PRC-barrel" evidence="1">
    <location>
        <begin position="2"/>
        <end position="78"/>
    </location>
</feature>
<comment type="caution">
    <text evidence="2">The sequence shown here is derived from an EMBL/GenBank/DDBJ whole genome shotgun (WGS) entry which is preliminary data.</text>
</comment>
<dbReference type="RefSeq" id="WP_089023118.1">
    <property type="nucleotide sequence ID" value="NZ_NIQC01000007.1"/>
</dbReference>
<reference evidence="2 3" key="1">
    <citation type="submission" date="2017-06" db="EMBL/GenBank/DDBJ databases">
        <title>Draft Genome Sequence of Natranaerobius trueperi halophilic, alkalithermophilic bacteria from soda lakes.</title>
        <authorList>
            <person name="Zhao B."/>
        </authorList>
    </citation>
    <scope>NUCLEOTIDE SEQUENCE [LARGE SCALE GENOMIC DNA]</scope>
    <source>
        <strain evidence="2 3">DSM 18760</strain>
    </source>
</reference>
<dbReference type="PANTHER" id="PTHR40061">
    <property type="entry name" value="SPORULATION PROTEIN YLMC-RELATED"/>
    <property type="match status" value="1"/>
</dbReference>
<dbReference type="OrthoDB" id="6024937at2"/>
<dbReference type="AlphaFoldDB" id="A0A226C189"/>
<sequence>MIKASDLRRREIVNVFDGKRLGFVSDLEIDDSEGYINAIIVPGPGKFFGLFGGDRDYIIPWEKIVKIGSDVILVEVPGTHRKSRNSKDTKS</sequence>
<dbReference type="InterPro" id="IPR011033">
    <property type="entry name" value="PRC_barrel-like_sf"/>
</dbReference>
<evidence type="ECO:0000313" key="3">
    <source>
        <dbReference type="Proteomes" id="UP000214588"/>
    </source>
</evidence>
<gene>
    <name evidence="2" type="ORF">CDO51_04530</name>
</gene>
<dbReference type="PANTHER" id="PTHR40061:SF1">
    <property type="entry name" value="SPORULATION PROTEIN YLMC-RELATED"/>
    <property type="match status" value="1"/>
</dbReference>
<dbReference type="InterPro" id="IPR027275">
    <property type="entry name" value="PRC-brl_dom"/>
</dbReference>
<dbReference type="Gene3D" id="2.30.30.240">
    <property type="entry name" value="PRC-barrel domain"/>
    <property type="match status" value="1"/>
</dbReference>
<organism evidence="2 3">
    <name type="scientific">Natranaerobius trueperi</name>
    <dbReference type="NCBI Taxonomy" id="759412"/>
    <lineage>
        <taxon>Bacteria</taxon>
        <taxon>Bacillati</taxon>
        <taxon>Bacillota</taxon>
        <taxon>Clostridia</taxon>
        <taxon>Natranaerobiales</taxon>
        <taxon>Natranaerobiaceae</taxon>
        <taxon>Natranaerobius</taxon>
    </lineage>
</organism>
<accession>A0A226C189</accession>
<dbReference type="Pfam" id="PF05239">
    <property type="entry name" value="PRC"/>
    <property type="match status" value="1"/>
</dbReference>
<evidence type="ECO:0000259" key="1">
    <source>
        <dbReference type="Pfam" id="PF05239"/>
    </source>
</evidence>
<name>A0A226C189_9FIRM</name>
<dbReference type="Proteomes" id="UP000214588">
    <property type="component" value="Unassembled WGS sequence"/>
</dbReference>
<evidence type="ECO:0000313" key="2">
    <source>
        <dbReference type="EMBL" id="OWZ84140.1"/>
    </source>
</evidence>
<dbReference type="InterPro" id="IPR014238">
    <property type="entry name" value="Spore_YlmC/YmxH"/>
</dbReference>
<keyword evidence="3" id="KW-1185">Reference proteome</keyword>
<dbReference type="SUPFAM" id="SSF50346">
    <property type="entry name" value="PRC-barrel domain"/>
    <property type="match status" value="1"/>
</dbReference>
<proteinExistence type="predicted"/>
<dbReference type="EMBL" id="NIQC01000007">
    <property type="protein sequence ID" value="OWZ84140.1"/>
    <property type="molecule type" value="Genomic_DNA"/>
</dbReference>